<organism evidence="2 3">
    <name type="scientific">Flavobacterium luminosum</name>
    <dbReference type="NCBI Taxonomy" id="2949086"/>
    <lineage>
        <taxon>Bacteria</taxon>
        <taxon>Pseudomonadati</taxon>
        <taxon>Bacteroidota</taxon>
        <taxon>Flavobacteriia</taxon>
        <taxon>Flavobacteriales</taxon>
        <taxon>Flavobacteriaceae</taxon>
        <taxon>Flavobacterium</taxon>
    </lineage>
</organism>
<keyword evidence="1" id="KW-0472">Membrane</keyword>
<proteinExistence type="predicted"/>
<feature type="transmembrane region" description="Helical" evidence="1">
    <location>
        <begin position="6"/>
        <end position="23"/>
    </location>
</feature>
<gene>
    <name evidence="2" type="ORF">NAT50_10000</name>
</gene>
<comment type="caution">
    <text evidence="2">The sequence shown here is derived from an EMBL/GenBank/DDBJ whole genome shotgun (WGS) entry which is preliminary data.</text>
</comment>
<keyword evidence="1" id="KW-1133">Transmembrane helix</keyword>
<dbReference type="Proteomes" id="UP001317191">
    <property type="component" value="Unassembled WGS sequence"/>
</dbReference>
<sequence>MSNTIIIALLLVAGGILLRWIYLRNEKDKAELEQHFMDNYSKGRETEINDEDSKH</sequence>
<evidence type="ECO:0000313" key="2">
    <source>
        <dbReference type="EMBL" id="MCL9809689.1"/>
    </source>
</evidence>
<evidence type="ECO:0000313" key="3">
    <source>
        <dbReference type="Proteomes" id="UP001317191"/>
    </source>
</evidence>
<dbReference type="EMBL" id="JAMLJM010000008">
    <property type="protein sequence ID" value="MCL9809689.1"/>
    <property type="molecule type" value="Genomic_DNA"/>
</dbReference>
<name>A0ABT0TQC3_9FLAO</name>
<reference evidence="2 3" key="1">
    <citation type="submission" date="2022-05" db="EMBL/GenBank/DDBJ databases">
        <title>Flavobacterium sp., isolated from activated sludge.</title>
        <authorList>
            <person name="Ran Q."/>
        </authorList>
    </citation>
    <scope>NUCLEOTIDE SEQUENCE [LARGE SCALE GENOMIC DNA]</scope>
    <source>
        <strain evidence="2 3">HXWNR70</strain>
    </source>
</reference>
<dbReference type="RefSeq" id="WP_250593142.1">
    <property type="nucleotide sequence ID" value="NZ_JAMLJM010000008.1"/>
</dbReference>
<evidence type="ECO:0000256" key="1">
    <source>
        <dbReference type="SAM" id="Phobius"/>
    </source>
</evidence>
<keyword evidence="1" id="KW-0812">Transmembrane</keyword>
<accession>A0ABT0TQC3</accession>
<keyword evidence="3" id="KW-1185">Reference proteome</keyword>
<protein>
    <submittedName>
        <fullName evidence="2">Uncharacterized protein</fullName>
    </submittedName>
</protein>